<evidence type="ECO:0000256" key="9">
    <source>
        <dbReference type="ARBA" id="ARBA00023136"/>
    </source>
</evidence>
<accession>A0A5D2CND9</accession>
<dbReference type="InterPro" id="IPR053951">
    <property type="entry name" value="K_trans_N"/>
</dbReference>
<feature type="transmembrane region" description="Helical" evidence="10">
    <location>
        <begin position="139"/>
        <end position="159"/>
    </location>
</feature>
<comment type="subcellular location">
    <subcellularLocation>
        <location evidence="1">Cell membrane</location>
        <topology evidence="1">Multi-pass membrane protein</topology>
    </subcellularLocation>
    <subcellularLocation>
        <location evidence="10">Membrane</location>
        <topology evidence="10">Multi-pass membrane protein</topology>
    </subcellularLocation>
</comment>
<evidence type="ECO:0000256" key="10">
    <source>
        <dbReference type="RuleBase" id="RU321113"/>
    </source>
</evidence>
<feature type="transmembrane region" description="Helical" evidence="10">
    <location>
        <begin position="185"/>
        <end position="204"/>
    </location>
</feature>
<sequence length="688" mass="76831">MIMGRVRAFHRGTFALYSLICRYAKVNMLPNRQPADEQISSFRLKLPTPELERALSIKETLERRSSLKTLLLLLVLMGTSMVIGDGILTPAISVMSAVSGLQGAVKGFDTTAVVVFSIVILVALFSIQQFGTSKVGFSFAPALALWFFSLGSIGIYNLVKYDITVIKAVNPAYIYFFFKKNSKDAWSALGGCILCITGAEAMFADLGHFSVPAIQIAFTFVVFPCLLLAYMGQAAFLMKYPESSDRIFYDSVPESLFWPVFVIATLAAMIASQAMISATFSCVKQSMALGCFPRMKIIHTSRKLMGQIYIPVINWFLMIMCVVVVSIFRSTTDIANAYGIAEVGVMLVTTTLVTLVMLLIWQTNLFMALCFPLVFGSIELIYFSAVLSKVLEGGWLPLVFASFFLSVMYIWNYGSVLKYQSEVREKISMDFMLELGSTLGTVRTPGIGLLYNELVHGIPSIFGQFLLSLPAIHSTIVFVCIKYVPIPVVPQEERFLFRRVCPKDYHMFRCIARYGYKDIRKEDHHAFEQLLVQSLENFLRKEAQELALESGLQEMDLDSVSVSSRDYSTRDVPDNEELKVPLMLGTRSEEAETSNSEAASAALPSSIMSSEIDPSLEYELSALREAIDSGFTYFLAHGDVRAKKNSFFLKKLVINYLYAFLRRNCRAGAANMSVPHMNILQVGMTYMV</sequence>
<keyword evidence="6 10" id="KW-0630">Potassium</keyword>
<keyword evidence="9 10" id="KW-0472">Membrane</keyword>
<feature type="domain" description="K+ potassium transporter C-terminal" evidence="12">
    <location>
        <begin position="445"/>
        <end position="686"/>
    </location>
</feature>
<proteinExistence type="inferred from homology"/>
<dbReference type="InterPro" id="IPR053952">
    <property type="entry name" value="K_trans_C"/>
</dbReference>
<comment type="similarity">
    <text evidence="2 10">Belongs to the HAK/KUP transporter (TC 2.A.72.3) family.</text>
</comment>
<evidence type="ECO:0000256" key="3">
    <source>
        <dbReference type="ARBA" id="ARBA00022448"/>
    </source>
</evidence>
<dbReference type="AlphaFoldDB" id="A0A5D2CND9"/>
<keyword evidence="8 10" id="KW-0406">Ion transport</keyword>
<dbReference type="PANTHER" id="PTHR30540:SF4">
    <property type="entry name" value="POTASSIUM TRANSPORTER 12-RELATED"/>
    <property type="match status" value="1"/>
</dbReference>
<evidence type="ECO:0000259" key="11">
    <source>
        <dbReference type="Pfam" id="PF02705"/>
    </source>
</evidence>
<evidence type="ECO:0000256" key="4">
    <source>
        <dbReference type="ARBA" id="ARBA00022538"/>
    </source>
</evidence>
<reference evidence="13 14" key="1">
    <citation type="submission" date="2019-06" db="EMBL/GenBank/DDBJ databases">
        <title>WGS assembly of Gossypium darwinii.</title>
        <authorList>
            <person name="Chen Z.J."/>
            <person name="Sreedasyam A."/>
            <person name="Ando A."/>
            <person name="Song Q."/>
            <person name="De L."/>
            <person name="Hulse-Kemp A."/>
            <person name="Ding M."/>
            <person name="Ye W."/>
            <person name="Kirkbride R."/>
            <person name="Jenkins J."/>
            <person name="Plott C."/>
            <person name="Lovell J."/>
            <person name="Lin Y.-M."/>
            <person name="Vaughn R."/>
            <person name="Liu B."/>
            <person name="Li W."/>
            <person name="Simpson S."/>
            <person name="Scheffler B."/>
            <person name="Saski C."/>
            <person name="Grover C."/>
            <person name="Hu G."/>
            <person name="Conover J."/>
            <person name="Carlson J."/>
            <person name="Shu S."/>
            <person name="Boston L."/>
            <person name="Williams M."/>
            <person name="Peterson D."/>
            <person name="Mcgee K."/>
            <person name="Jones D."/>
            <person name="Wendel J."/>
            <person name="Stelly D."/>
            <person name="Grimwood J."/>
            <person name="Schmutz J."/>
        </authorList>
    </citation>
    <scope>NUCLEOTIDE SEQUENCE [LARGE SCALE GENOMIC DNA]</scope>
    <source>
        <strain evidence="13">1808015.09</strain>
    </source>
</reference>
<evidence type="ECO:0000256" key="7">
    <source>
        <dbReference type="ARBA" id="ARBA00022989"/>
    </source>
</evidence>
<keyword evidence="7 10" id="KW-1133">Transmembrane helix</keyword>
<feature type="transmembrane region" description="Helical" evidence="10">
    <location>
        <begin position="256"/>
        <end position="283"/>
    </location>
</feature>
<comment type="function">
    <text evidence="10">Potassium transporter.</text>
</comment>
<dbReference type="InterPro" id="IPR003855">
    <property type="entry name" value="K+_transporter"/>
</dbReference>
<dbReference type="NCBIfam" id="TIGR00794">
    <property type="entry name" value="kup"/>
    <property type="match status" value="1"/>
</dbReference>
<dbReference type="PANTHER" id="PTHR30540">
    <property type="entry name" value="OSMOTIC STRESS POTASSIUM TRANSPORTER"/>
    <property type="match status" value="1"/>
</dbReference>
<dbReference type="EMBL" id="CM017705">
    <property type="protein sequence ID" value="TYG71041.1"/>
    <property type="molecule type" value="Genomic_DNA"/>
</dbReference>
<feature type="transmembrane region" description="Helical" evidence="10">
    <location>
        <begin position="110"/>
        <end position="127"/>
    </location>
</feature>
<protein>
    <recommendedName>
        <fullName evidence="10">Potassium transporter</fullName>
    </recommendedName>
</protein>
<evidence type="ECO:0000313" key="14">
    <source>
        <dbReference type="Proteomes" id="UP000323506"/>
    </source>
</evidence>
<evidence type="ECO:0000313" key="13">
    <source>
        <dbReference type="EMBL" id="TYG71041.1"/>
    </source>
</evidence>
<keyword evidence="14" id="KW-1185">Reference proteome</keyword>
<evidence type="ECO:0000256" key="6">
    <source>
        <dbReference type="ARBA" id="ARBA00022958"/>
    </source>
</evidence>
<evidence type="ECO:0000256" key="1">
    <source>
        <dbReference type="ARBA" id="ARBA00004651"/>
    </source>
</evidence>
<keyword evidence="5 10" id="KW-0812">Transmembrane</keyword>
<evidence type="ECO:0000259" key="12">
    <source>
        <dbReference type="Pfam" id="PF22776"/>
    </source>
</evidence>
<comment type="caution">
    <text evidence="10">Lacks conserved residue(s) required for the propagation of feature annotation.</text>
</comment>
<feature type="transmembrane region" description="Helical" evidence="10">
    <location>
        <begin position="216"/>
        <end position="236"/>
    </location>
</feature>
<feature type="transmembrane region" description="Helical" evidence="10">
    <location>
        <begin position="368"/>
        <end position="387"/>
    </location>
</feature>
<evidence type="ECO:0000256" key="2">
    <source>
        <dbReference type="ARBA" id="ARBA00008440"/>
    </source>
</evidence>
<feature type="transmembrane region" description="Helical" evidence="10">
    <location>
        <begin position="340"/>
        <end position="361"/>
    </location>
</feature>
<organism evidence="13 14">
    <name type="scientific">Gossypium darwinii</name>
    <name type="common">Darwin's cotton</name>
    <name type="synonym">Gossypium barbadense var. darwinii</name>
    <dbReference type="NCBI Taxonomy" id="34276"/>
    <lineage>
        <taxon>Eukaryota</taxon>
        <taxon>Viridiplantae</taxon>
        <taxon>Streptophyta</taxon>
        <taxon>Embryophyta</taxon>
        <taxon>Tracheophyta</taxon>
        <taxon>Spermatophyta</taxon>
        <taxon>Magnoliopsida</taxon>
        <taxon>eudicotyledons</taxon>
        <taxon>Gunneridae</taxon>
        <taxon>Pentapetalae</taxon>
        <taxon>rosids</taxon>
        <taxon>malvids</taxon>
        <taxon>Malvales</taxon>
        <taxon>Malvaceae</taxon>
        <taxon>Malvoideae</taxon>
        <taxon>Gossypium</taxon>
    </lineage>
</organism>
<dbReference type="GO" id="GO:0015079">
    <property type="term" value="F:potassium ion transmembrane transporter activity"/>
    <property type="evidence" value="ECO:0007669"/>
    <property type="project" value="UniProtKB-UniRule"/>
</dbReference>
<name>A0A5D2CND9_GOSDA</name>
<gene>
    <name evidence="13" type="ORF">ES288_D05G362700v1</name>
</gene>
<feature type="transmembrane region" description="Helical" evidence="10">
    <location>
        <begin position="304"/>
        <end position="328"/>
    </location>
</feature>
<keyword evidence="4 10" id="KW-0633">Potassium transport</keyword>
<dbReference type="GO" id="GO:0005886">
    <property type="term" value="C:plasma membrane"/>
    <property type="evidence" value="ECO:0007669"/>
    <property type="project" value="UniProtKB-SubCell"/>
</dbReference>
<feature type="domain" description="K+ potassium transporter integral membrane" evidence="11">
    <location>
        <begin position="12"/>
        <end position="433"/>
    </location>
</feature>
<dbReference type="Pfam" id="PF02705">
    <property type="entry name" value="K_trans"/>
    <property type="match status" value="1"/>
</dbReference>
<feature type="transmembrane region" description="Helical" evidence="10">
    <location>
        <begin position="393"/>
        <end position="411"/>
    </location>
</feature>
<evidence type="ECO:0000256" key="5">
    <source>
        <dbReference type="ARBA" id="ARBA00022692"/>
    </source>
</evidence>
<dbReference type="Proteomes" id="UP000323506">
    <property type="component" value="Chromosome D05"/>
</dbReference>
<feature type="transmembrane region" description="Helical" evidence="10">
    <location>
        <begin position="70"/>
        <end position="98"/>
    </location>
</feature>
<keyword evidence="3" id="KW-0813">Transport</keyword>
<dbReference type="Pfam" id="PF22776">
    <property type="entry name" value="K_trans_C"/>
    <property type="match status" value="1"/>
</dbReference>
<evidence type="ECO:0000256" key="8">
    <source>
        <dbReference type="ARBA" id="ARBA00023065"/>
    </source>
</evidence>